<dbReference type="PANTHER" id="PTHR35562">
    <property type="entry name" value="DNA ENDONUCLEASE SMRA-RELATED"/>
    <property type="match status" value="1"/>
</dbReference>
<reference evidence="2 3" key="1">
    <citation type="journal article" date="2024" name="Environ. Microbiol.">
        <title>Novel evolutionary insights on the interactions of the Holosporales (Alphaproteobacteria) with eukaryotic hosts from comparative genomics.</title>
        <authorList>
            <person name="Giovannini M."/>
            <person name="Petroni G."/>
            <person name="Castelli M."/>
        </authorList>
    </citation>
    <scope>NUCLEOTIDE SEQUENCE [LARGE SCALE GENOMIC DNA]</scope>
    <source>
        <strain evidence="2 3">US_Bl 15I1</strain>
    </source>
</reference>
<name>A0ABZ2C222_9PROT</name>
<dbReference type="InterPro" id="IPR002625">
    <property type="entry name" value="Smr_dom"/>
</dbReference>
<dbReference type="Pfam" id="PF01713">
    <property type="entry name" value="Smr"/>
    <property type="match status" value="1"/>
</dbReference>
<gene>
    <name evidence="2" type="ORF">Bealeia1_00710</name>
</gene>
<keyword evidence="3" id="KW-1185">Reference proteome</keyword>
<evidence type="ECO:0000259" key="1">
    <source>
        <dbReference type="PROSITE" id="PS50828"/>
    </source>
</evidence>
<dbReference type="SMART" id="SM00463">
    <property type="entry name" value="SMR"/>
    <property type="match status" value="1"/>
</dbReference>
<dbReference type="Proteomes" id="UP001330434">
    <property type="component" value="Chromosome"/>
</dbReference>
<sequence length="164" mass="18347">MKDSKPPYKRPEDKSWDAFLKGVTPLKPQNQIPFALAKTVPVKKTSAPLSTAFEFEREVKPLPKVSRKDIKRVHLEGRLDLHGLTQGQGYAALLKFVEGAVAHEKKTVLVITGKGALENPETLNKLLPRWCETNPLSQLVKSIAHAKVEHGGRGAYYVFLRKLK</sequence>
<organism evidence="2 3">
    <name type="scientific">Candidatus Bealeia paramacronuclearis</name>
    <dbReference type="NCBI Taxonomy" id="1921001"/>
    <lineage>
        <taxon>Bacteria</taxon>
        <taxon>Pseudomonadati</taxon>
        <taxon>Pseudomonadota</taxon>
        <taxon>Alphaproteobacteria</taxon>
        <taxon>Holosporales</taxon>
        <taxon>Holosporaceae</taxon>
        <taxon>Candidatus Bealeia</taxon>
    </lineage>
</organism>
<dbReference type="InterPro" id="IPR036063">
    <property type="entry name" value="Smr_dom_sf"/>
</dbReference>
<proteinExistence type="predicted"/>
<evidence type="ECO:0000313" key="2">
    <source>
        <dbReference type="EMBL" id="WVX66531.1"/>
    </source>
</evidence>
<dbReference type="PROSITE" id="PS50828">
    <property type="entry name" value="SMR"/>
    <property type="match status" value="1"/>
</dbReference>
<evidence type="ECO:0000313" key="3">
    <source>
        <dbReference type="Proteomes" id="UP001330434"/>
    </source>
</evidence>
<dbReference type="EMBL" id="CP133270">
    <property type="protein sequence ID" value="WVX66531.1"/>
    <property type="molecule type" value="Genomic_DNA"/>
</dbReference>
<dbReference type="RefSeq" id="WP_331255387.1">
    <property type="nucleotide sequence ID" value="NZ_CP133270.1"/>
</dbReference>
<protein>
    <submittedName>
        <fullName evidence="2">Smr/MutS family protein</fullName>
    </submittedName>
</protein>
<feature type="domain" description="Smr" evidence="1">
    <location>
        <begin position="79"/>
        <end position="161"/>
    </location>
</feature>
<dbReference type="PANTHER" id="PTHR35562:SF2">
    <property type="entry name" value="DNA ENDONUCLEASE SMRA-RELATED"/>
    <property type="match status" value="1"/>
</dbReference>
<dbReference type="Gene3D" id="3.30.1370.110">
    <property type="match status" value="1"/>
</dbReference>
<accession>A0ABZ2C222</accession>
<dbReference type="SUPFAM" id="SSF160443">
    <property type="entry name" value="SMR domain-like"/>
    <property type="match status" value="1"/>
</dbReference>